<dbReference type="AlphaFoldDB" id="A0A7R9T5H4"/>
<dbReference type="Pfam" id="PF11911">
    <property type="entry name" value="DUF3429"/>
    <property type="match status" value="1"/>
</dbReference>
<protein>
    <recommendedName>
        <fullName evidence="2">DUF3429 domain-containing protein</fullName>
    </recommendedName>
</protein>
<dbReference type="InterPro" id="IPR021836">
    <property type="entry name" value="DUF3429"/>
</dbReference>
<evidence type="ECO:0000313" key="1">
    <source>
        <dbReference type="EMBL" id="CAD8225664.1"/>
    </source>
</evidence>
<reference evidence="1" key="1">
    <citation type="submission" date="2021-01" db="EMBL/GenBank/DDBJ databases">
        <authorList>
            <person name="Corre E."/>
            <person name="Pelletier E."/>
            <person name="Niang G."/>
            <person name="Scheremetjew M."/>
            <person name="Finn R."/>
            <person name="Kale V."/>
            <person name="Holt S."/>
            <person name="Cochrane G."/>
            <person name="Meng A."/>
            <person name="Brown T."/>
            <person name="Cohen L."/>
        </authorList>
    </citation>
    <scope>NUCLEOTIDE SEQUENCE</scope>
    <source>
        <strain evidence="1">Clade-A-BCC118000</strain>
    </source>
</reference>
<proteinExistence type="predicted"/>
<gene>
    <name evidence="1" type="ORF">OLUC0939_LOCUS6404</name>
</gene>
<name>A0A7R9T5H4_9CHLO</name>
<organism evidence="1">
    <name type="scientific">Ostreococcus sp. 'lucimarinus'</name>
    <dbReference type="NCBI Taxonomy" id="242159"/>
    <lineage>
        <taxon>Eukaryota</taxon>
        <taxon>Viridiplantae</taxon>
        <taxon>Chlorophyta</taxon>
        <taxon>Mamiellophyceae</taxon>
        <taxon>Mamiellales</taxon>
        <taxon>Bathycoccaceae</taxon>
        <taxon>Ostreococcus</taxon>
    </lineage>
</organism>
<dbReference type="PANTHER" id="PTHR15887">
    <property type="entry name" value="TRANSMEMBRANE PROTEIN 69"/>
    <property type="match status" value="1"/>
</dbReference>
<dbReference type="PANTHER" id="PTHR15887:SF1">
    <property type="entry name" value="TRANSMEMBRANE PROTEIN 69"/>
    <property type="match status" value="1"/>
</dbReference>
<dbReference type="EMBL" id="HBDX01007441">
    <property type="protein sequence ID" value="CAD8225664.1"/>
    <property type="molecule type" value="Transcribed_RNA"/>
</dbReference>
<evidence type="ECO:0008006" key="2">
    <source>
        <dbReference type="Google" id="ProtNLM"/>
    </source>
</evidence>
<accession>A0A7R9T5H4</accession>
<sequence length="166" mass="17186">MAHAAHVMGALGAVPFVGLTPQARDALGLRAVASGETCARAQIAYGATILSFLGGIHWGLAAVKHTVVKHWNPTPAQLTARYAWSVTPSLLAWAALSAPSEVAACGTLMGGLLACAGVDTVYARAGGYPRWLLPMRYGLTAAATLSLAATAFRGADEGERSKSKRR</sequence>
<dbReference type="OMA" id="CARAQIA"/>